<evidence type="ECO:0000313" key="2">
    <source>
        <dbReference type="Proteomes" id="UP001596138"/>
    </source>
</evidence>
<dbReference type="Proteomes" id="UP001596138">
    <property type="component" value="Unassembled WGS sequence"/>
</dbReference>
<proteinExistence type="predicted"/>
<dbReference type="PANTHER" id="PTHR43273:SF3">
    <property type="entry name" value="ANAEROBIC SULFATASE-MATURATING ENZYME HOMOLOG ASLB-RELATED"/>
    <property type="match status" value="1"/>
</dbReference>
<protein>
    <recommendedName>
        <fullName evidence="3">Anaerobic sulfatase maturase</fullName>
    </recommendedName>
</protein>
<dbReference type="PANTHER" id="PTHR43273">
    <property type="entry name" value="ANAEROBIC SULFATASE-MATURATING ENZYME HOMOLOG ASLB-RELATED"/>
    <property type="match status" value="1"/>
</dbReference>
<organism evidence="1 2">
    <name type="scientific">Longivirga aurantiaca</name>
    <dbReference type="NCBI Taxonomy" id="1837743"/>
    <lineage>
        <taxon>Bacteria</taxon>
        <taxon>Bacillati</taxon>
        <taxon>Actinomycetota</taxon>
        <taxon>Actinomycetes</taxon>
        <taxon>Sporichthyales</taxon>
        <taxon>Sporichthyaceae</taxon>
        <taxon>Longivirga</taxon>
    </lineage>
</organism>
<comment type="caution">
    <text evidence="1">The sequence shown here is derived from an EMBL/GenBank/DDBJ whole genome shotgun (WGS) entry which is preliminary data.</text>
</comment>
<dbReference type="Gene3D" id="3.20.20.70">
    <property type="entry name" value="Aldolase class I"/>
    <property type="match status" value="2"/>
</dbReference>
<accession>A0ABW1T2X0</accession>
<dbReference type="EMBL" id="JBHSTI010000008">
    <property type="protein sequence ID" value="MFC6239081.1"/>
    <property type="molecule type" value="Genomic_DNA"/>
</dbReference>
<gene>
    <name evidence="1" type="ORF">ACFQGU_14440</name>
</gene>
<reference evidence="2" key="1">
    <citation type="journal article" date="2019" name="Int. J. Syst. Evol. Microbiol.">
        <title>The Global Catalogue of Microorganisms (GCM) 10K type strain sequencing project: providing services to taxonomists for standard genome sequencing and annotation.</title>
        <authorList>
            <consortium name="The Broad Institute Genomics Platform"/>
            <consortium name="The Broad Institute Genome Sequencing Center for Infectious Disease"/>
            <person name="Wu L."/>
            <person name="Ma J."/>
        </authorList>
    </citation>
    <scope>NUCLEOTIDE SEQUENCE [LARGE SCALE GENOMIC DNA]</scope>
    <source>
        <strain evidence="2">CGMCC 4.7317</strain>
    </source>
</reference>
<dbReference type="InterPro" id="IPR013785">
    <property type="entry name" value="Aldolase_TIM"/>
</dbReference>
<keyword evidence="2" id="KW-1185">Reference proteome</keyword>
<dbReference type="InterPro" id="IPR023867">
    <property type="entry name" value="Sulphatase_maturase_rSAM"/>
</dbReference>
<evidence type="ECO:0008006" key="3">
    <source>
        <dbReference type="Google" id="ProtNLM"/>
    </source>
</evidence>
<evidence type="ECO:0000313" key="1">
    <source>
        <dbReference type="EMBL" id="MFC6239081.1"/>
    </source>
</evidence>
<sequence>MMGVDAWTAVPRPFHAMSAPTGAICNLGCEYCFYLADESLYPGGSSRMPEDVLEGYVVGLLEAQAGLAEVVIAFEGGGPTRVGSLADARTLLQMVDSPKQTAFGTATRDSLPQCFRRCDVGFACGGCCPKDRLIDAPGGEAGLNWFCSGHRSFFRHIDAPMRTMADVVPTGSGAADVMGWYAQHQPDPHSAAPAPSGGAP</sequence>
<name>A0ABW1T2X0_9ACTN</name>